<dbReference type="AlphaFoldDB" id="A0A7J7MQ24"/>
<evidence type="ECO:0000313" key="2">
    <source>
        <dbReference type="Proteomes" id="UP000541444"/>
    </source>
</evidence>
<accession>A0A7J7MQ24</accession>
<dbReference type="OrthoDB" id="202537at2759"/>
<evidence type="ECO:0000313" key="1">
    <source>
        <dbReference type="EMBL" id="KAF6156862.1"/>
    </source>
</evidence>
<protein>
    <submittedName>
        <fullName evidence="1">Uncharacterized protein</fullName>
    </submittedName>
</protein>
<dbReference type="InterPro" id="IPR050551">
    <property type="entry name" value="Fructan_Metab_Enzymes"/>
</dbReference>
<sequence length="99" mass="11256">MRGRIGGSCGVGLMNLIIRSKITLRDGLAFRVFNVLCSLPHNPCILQMIPRSVWLHKNGMQLMQWPIEEVENLRGRQVYLRNVPLKKENVVQFKGVTAA</sequence>
<reference evidence="1 2" key="1">
    <citation type="journal article" date="2020" name="IScience">
        <title>Genome Sequencing of the Endangered Kingdonia uniflora (Circaeasteraceae, Ranunculales) Reveals Potential Mechanisms of Evolutionary Specialization.</title>
        <authorList>
            <person name="Sun Y."/>
            <person name="Deng T."/>
            <person name="Zhang A."/>
            <person name="Moore M.J."/>
            <person name="Landis J.B."/>
            <person name="Lin N."/>
            <person name="Zhang H."/>
            <person name="Zhang X."/>
            <person name="Huang J."/>
            <person name="Zhang X."/>
            <person name="Sun H."/>
            <person name="Wang H."/>
        </authorList>
    </citation>
    <scope>NUCLEOTIDE SEQUENCE [LARGE SCALE GENOMIC DNA]</scope>
    <source>
        <strain evidence="1">TB1705</strain>
        <tissue evidence="1">Leaf</tissue>
    </source>
</reference>
<dbReference type="EMBL" id="JACGCM010001293">
    <property type="protein sequence ID" value="KAF6156862.1"/>
    <property type="molecule type" value="Genomic_DNA"/>
</dbReference>
<dbReference type="InterPro" id="IPR023296">
    <property type="entry name" value="Glyco_hydro_beta-prop_sf"/>
</dbReference>
<keyword evidence="2" id="KW-1185">Reference proteome</keyword>
<organism evidence="1 2">
    <name type="scientific">Kingdonia uniflora</name>
    <dbReference type="NCBI Taxonomy" id="39325"/>
    <lineage>
        <taxon>Eukaryota</taxon>
        <taxon>Viridiplantae</taxon>
        <taxon>Streptophyta</taxon>
        <taxon>Embryophyta</taxon>
        <taxon>Tracheophyta</taxon>
        <taxon>Spermatophyta</taxon>
        <taxon>Magnoliopsida</taxon>
        <taxon>Ranunculales</taxon>
        <taxon>Circaeasteraceae</taxon>
        <taxon>Kingdonia</taxon>
    </lineage>
</organism>
<name>A0A7J7MQ24_9MAGN</name>
<dbReference type="PANTHER" id="PTHR31953">
    <property type="entry name" value="BETA-FRUCTOFURANOSIDASE, INSOLUBLE ISOENZYME CWINV1-RELATED"/>
    <property type="match status" value="1"/>
</dbReference>
<gene>
    <name evidence="1" type="ORF">GIB67_000402</name>
</gene>
<proteinExistence type="predicted"/>
<comment type="caution">
    <text evidence="1">The sequence shown here is derived from an EMBL/GenBank/DDBJ whole genome shotgun (WGS) entry which is preliminary data.</text>
</comment>
<dbReference type="Gene3D" id="2.115.10.20">
    <property type="entry name" value="Glycosyl hydrolase domain, family 43"/>
    <property type="match status" value="1"/>
</dbReference>
<dbReference type="Proteomes" id="UP000541444">
    <property type="component" value="Unassembled WGS sequence"/>
</dbReference>